<gene>
    <name evidence="2" type="ORF">EOE66_01550</name>
</gene>
<name>A0A437RR58_9BURK</name>
<dbReference type="RefSeq" id="WP_128226923.1">
    <property type="nucleotide sequence ID" value="NZ_SACR01000001.1"/>
</dbReference>
<accession>A0A437RR58</accession>
<evidence type="ECO:0000313" key="2">
    <source>
        <dbReference type="EMBL" id="RVU49286.1"/>
    </source>
</evidence>
<evidence type="ECO:0000256" key="1">
    <source>
        <dbReference type="SAM" id="MobiDB-lite"/>
    </source>
</evidence>
<comment type="caution">
    <text evidence="2">The sequence shown here is derived from an EMBL/GenBank/DDBJ whole genome shotgun (WGS) entry which is preliminary data.</text>
</comment>
<organism evidence="2 3">
    <name type="scientific">Rubrivivax rivuli</name>
    <dbReference type="NCBI Taxonomy" id="1862385"/>
    <lineage>
        <taxon>Bacteria</taxon>
        <taxon>Pseudomonadati</taxon>
        <taxon>Pseudomonadota</taxon>
        <taxon>Betaproteobacteria</taxon>
        <taxon>Burkholderiales</taxon>
        <taxon>Sphaerotilaceae</taxon>
        <taxon>Rubrivivax</taxon>
    </lineage>
</organism>
<feature type="region of interest" description="Disordered" evidence="1">
    <location>
        <begin position="47"/>
        <end position="71"/>
    </location>
</feature>
<reference evidence="2 3" key="1">
    <citation type="submission" date="2019-01" db="EMBL/GenBank/DDBJ databases">
        <authorList>
            <person name="Chen W.-M."/>
        </authorList>
    </citation>
    <scope>NUCLEOTIDE SEQUENCE [LARGE SCALE GENOMIC DNA]</scope>
    <source>
        <strain evidence="2 3">KYPY4</strain>
    </source>
</reference>
<dbReference type="EMBL" id="SACR01000001">
    <property type="protein sequence ID" value="RVU49286.1"/>
    <property type="molecule type" value="Genomic_DNA"/>
</dbReference>
<evidence type="ECO:0000313" key="3">
    <source>
        <dbReference type="Proteomes" id="UP000285575"/>
    </source>
</evidence>
<proteinExistence type="predicted"/>
<protein>
    <submittedName>
        <fullName evidence="2">Uncharacterized protein</fullName>
    </submittedName>
</protein>
<keyword evidence="3" id="KW-1185">Reference proteome</keyword>
<dbReference type="AlphaFoldDB" id="A0A437RR58"/>
<dbReference type="Proteomes" id="UP000285575">
    <property type="component" value="Unassembled WGS sequence"/>
</dbReference>
<sequence length="71" mass="6873">MPPVAPPPSPRDTAEPGRGDAWQAALCAALCACLGAALLLASCQGDGGEPLASGTSRSKVAASIGSALSPR</sequence>